<organism evidence="2 3">
    <name type="scientific">Prymnesium parvum</name>
    <name type="common">Toxic golden alga</name>
    <dbReference type="NCBI Taxonomy" id="97485"/>
    <lineage>
        <taxon>Eukaryota</taxon>
        <taxon>Haptista</taxon>
        <taxon>Haptophyta</taxon>
        <taxon>Prymnesiophyceae</taxon>
        <taxon>Prymnesiales</taxon>
        <taxon>Prymnesiaceae</taxon>
        <taxon>Prymnesium</taxon>
    </lineage>
</organism>
<accession>A0AB34JVI5</accession>
<proteinExistence type="predicted"/>
<keyword evidence="3" id="KW-1185">Reference proteome</keyword>
<sequence length="272" mass="28535">MRSQAEVPAVRRAQRSGGQRTRVPHVGGFGPVLDDHLEVTEEESGYAEGSDTSSASHPCPCSRPYGVAFSSSASSLPRQLVPIPTPFEPTPREAAEAQPRNFGPPAATADAPAWQPPPPMQSAASPARRRSEPRGRGFGEVICPDSPAAVGDEERMASVAGAPVEATWHASAAGGQMDTAQHLPEVEQLALDASILAELRLLADAGRLSGERLGSFTPFPEPGSRASTDSSGLGALRLSGLDSDLKQLLRQQASAATMLLRRGRVTRLAPLP</sequence>
<gene>
    <name evidence="2" type="ORF">AB1Y20_019644</name>
</gene>
<feature type="region of interest" description="Disordered" evidence="1">
    <location>
        <begin position="1"/>
        <end position="145"/>
    </location>
</feature>
<name>A0AB34JVI5_PRYPA</name>
<comment type="caution">
    <text evidence="2">The sequence shown here is derived from an EMBL/GenBank/DDBJ whole genome shotgun (WGS) entry which is preliminary data.</text>
</comment>
<dbReference type="Proteomes" id="UP001515480">
    <property type="component" value="Unassembled WGS sequence"/>
</dbReference>
<reference evidence="2 3" key="1">
    <citation type="journal article" date="2024" name="Science">
        <title>Giant polyketide synthase enzymes in the biosynthesis of giant marine polyether toxins.</title>
        <authorList>
            <person name="Fallon T.R."/>
            <person name="Shende V.V."/>
            <person name="Wierzbicki I.H."/>
            <person name="Pendleton A.L."/>
            <person name="Watervoot N.F."/>
            <person name="Auber R.P."/>
            <person name="Gonzalez D.J."/>
            <person name="Wisecaver J.H."/>
            <person name="Moore B.S."/>
        </authorList>
    </citation>
    <scope>NUCLEOTIDE SEQUENCE [LARGE SCALE GENOMIC DNA]</scope>
    <source>
        <strain evidence="2 3">12B1</strain>
    </source>
</reference>
<evidence type="ECO:0000256" key="1">
    <source>
        <dbReference type="SAM" id="MobiDB-lite"/>
    </source>
</evidence>
<dbReference type="AlphaFoldDB" id="A0AB34JVI5"/>
<feature type="region of interest" description="Disordered" evidence="1">
    <location>
        <begin position="212"/>
        <end position="231"/>
    </location>
</feature>
<protein>
    <submittedName>
        <fullName evidence="2">Uncharacterized protein</fullName>
    </submittedName>
</protein>
<evidence type="ECO:0000313" key="3">
    <source>
        <dbReference type="Proteomes" id="UP001515480"/>
    </source>
</evidence>
<dbReference type="EMBL" id="JBGBPQ010000005">
    <property type="protein sequence ID" value="KAL1524761.1"/>
    <property type="molecule type" value="Genomic_DNA"/>
</dbReference>
<feature type="compositionally biased region" description="Low complexity" evidence="1">
    <location>
        <begin position="104"/>
        <end position="113"/>
    </location>
</feature>
<evidence type="ECO:0000313" key="2">
    <source>
        <dbReference type="EMBL" id="KAL1524761.1"/>
    </source>
</evidence>